<organism evidence="2">
    <name type="scientific">uncultured marine thaumarchaeote KM3_74_C10</name>
    <dbReference type="NCBI Taxonomy" id="1456270"/>
    <lineage>
        <taxon>Archaea</taxon>
        <taxon>Nitrososphaerota</taxon>
        <taxon>environmental samples</taxon>
    </lineage>
</organism>
<dbReference type="SMART" id="SM00506">
    <property type="entry name" value="A1pp"/>
    <property type="match status" value="1"/>
</dbReference>
<evidence type="ECO:0000313" key="2">
    <source>
        <dbReference type="EMBL" id="AIF16447.1"/>
    </source>
</evidence>
<feature type="domain" description="Macro" evidence="1">
    <location>
        <begin position="1"/>
        <end position="150"/>
    </location>
</feature>
<proteinExistence type="predicted"/>
<sequence>MGGSGVDGAIHRKGGAKILEDCKRIRANRWPNGLPVSYVVLSVGGNLKARFVAHTVGPTWKGGNRDEAHLLADTYNSSLGLATIHGFESIAFPSISTGAYGYPIEEASAIALTSVRTFLMGNATTLKLVVFILFSQDDLRIYEEVANEIFA</sequence>
<dbReference type="InterPro" id="IPR043472">
    <property type="entry name" value="Macro_dom-like"/>
</dbReference>
<dbReference type="PANTHER" id="PTHR11106:SF27">
    <property type="entry name" value="MACRO DOMAIN-CONTAINING PROTEIN"/>
    <property type="match status" value="1"/>
</dbReference>
<dbReference type="SUPFAM" id="SSF52949">
    <property type="entry name" value="Macro domain-like"/>
    <property type="match status" value="1"/>
</dbReference>
<dbReference type="Pfam" id="PF01661">
    <property type="entry name" value="Macro"/>
    <property type="match status" value="1"/>
</dbReference>
<accession>A0A075HPW6</accession>
<dbReference type="PANTHER" id="PTHR11106">
    <property type="entry name" value="GANGLIOSIDE INDUCED DIFFERENTIATION ASSOCIATED PROTEIN 2-RELATED"/>
    <property type="match status" value="1"/>
</dbReference>
<dbReference type="PROSITE" id="PS51154">
    <property type="entry name" value="MACRO"/>
    <property type="match status" value="1"/>
</dbReference>
<dbReference type="AlphaFoldDB" id="A0A075HPW6"/>
<protein>
    <submittedName>
        <fullName evidence="2">Appr-1-p processing domain-containing protein</fullName>
    </submittedName>
</protein>
<name>A0A075HPW6_9ARCH</name>
<dbReference type="EMBL" id="KF901056">
    <property type="protein sequence ID" value="AIF16447.1"/>
    <property type="molecule type" value="Genomic_DNA"/>
</dbReference>
<reference evidence="2" key="1">
    <citation type="journal article" date="2014" name="Genome Biol. Evol.">
        <title>Pangenome evidence for extensive interdomain horizontal transfer affecting lineage core and shell genes in uncultured planktonic thaumarchaeota and euryarchaeota.</title>
        <authorList>
            <person name="Deschamps P."/>
            <person name="Zivanovic Y."/>
            <person name="Moreira D."/>
            <person name="Rodriguez-Valera F."/>
            <person name="Lopez-Garcia P."/>
        </authorList>
    </citation>
    <scope>NUCLEOTIDE SEQUENCE</scope>
</reference>
<dbReference type="Gene3D" id="3.40.220.10">
    <property type="entry name" value="Leucine Aminopeptidase, subunit E, domain 1"/>
    <property type="match status" value="1"/>
</dbReference>
<dbReference type="InterPro" id="IPR002589">
    <property type="entry name" value="Macro_dom"/>
</dbReference>
<evidence type="ECO:0000259" key="1">
    <source>
        <dbReference type="PROSITE" id="PS51154"/>
    </source>
</evidence>